<reference evidence="1 2" key="1">
    <citation type="submission" date="2020-08" db="EMBL/GenBank/DDBJ databases">
        <title>A Genomic Blueprint of the Chicken Gut Microbiome.</title>
        <authorList>
            <person name="Gilroy R."/>
            <person name="Ravi A."/>
            <person name="Getino M."/>
            <person name="Pursley I."/>
            <person name="Horton D.L."/>
            <person name="Alikhan N.-F."/>
            <person name="Baker D."/>
            <person name="Gharbi K."/>
            <person name="Hall N."/>
            <person name="Watson M."/>
            <person name="Adriaenssens E.M."/>
            <person name="Foster-Nyarko E."/>
            <person name="Jarju S."/>
            <person name="Secka A."/>
            <person name="Antonio M."/>
            <person name="Oren A."/>
            <person name="Chaudhuri R."/>
            <person name="La Ragione R.M."/>
            <person name="Hildebrand F."/>
            <person name="Pallen M.J."/>
        </authorList>
    </citation>
    <scope>NUCLEOTIDE SEQUENCE [LARGE SCALE GENOMIC DNA]</scope>
    <source>
        <strain evidence="1 2">Sa1BUA13</strain>
    </source>
</reference>
<protein>
    <recommendedName>
        <fullName evidence="3">DNA binding HTH domain-containing protein</fullName>
    </recommendedName>
</protein>
<evidence type="ECO:0000313" key="2">
    <source>
        <dbReference type="Proteomes" id="UP000658980"/>
    </source>
</evidence>
<comment type="caution">
    <text evidence="1">The sequence shown here is derived from an EMBL/GenBank/DDBJ whole genome shotgun (WGS) entry which is preliminary data.</text>
</comment>
<evidence type="ECO:0000313" key="1">
    <source>
        <dbReference type="EMBL" id="MBD8013359.1"/>
    </source>
</evidence>
<keyword evidence="2" id="KW-1185">Reference proteome</keyword>
<dbReference type="EMBL" id="JACSPU010000001">
    <property type="protein sequence ID" value="MBD8013359.1"/>
    <property type="molecule type" value="Genomic_DNA"/>
</dbReference>
<gene>
    <name evidence="1" type="ORF">H9630_00900</name>
</gene>
<name>A0ABR8W8M2_9BACL</name>
<evidence type="ECO:0008006" key="3">
    <source>
        <dbReference type="Google" id="ProtNLM"/>
    </source>
</evidence>
<dbReference type="Proteomes" id="UP000658980">
    <property type="component" value="Unassembled WGS sequence"/>
</dbReference>
<organism evidence="1 2">
    <name type="scientific">Planococcus wigleyi</name>
    <dbReference type="NCBI Taxonomy" id="2762216"/>
    <lineage>
        <taxon>Bacteria</taxon>
        <taxon>Bacillati</taxon>
        <taxon>Bacillota</taxon>
        <taxon>Bacilli</taxon>
        <taxon>Bacillales</taxon>
        <taxon>Caryophanaceae</taxon>
        <taxon>Planococcus</taxon>
    </lineage>
</organism>
<proteinExistence type="predicted"/>
<accession>A0ABR8W8M2</accession>
<sequence length="79" mass="9561">MKAYESYREKVESRHNKDLKEVMKELYIEEDLGPSVSAKKLGMTRQAFMYFVHEYDLKKLKFGKYKKKMMIFRGRQTAQ</sequence>